<evidence type="ECO:0000313" key="2">
    <source>
        <dbReference type="EMBL" id="KAK4323606.1"/>
    </source>
</evidence>
<accession>A0AAE1QC62</accession>
<evidence type="ECO:0000256" key="1">
    <source>
        <dbReference type="SAM" id="MobiDB-lite"/>
    </source>
</evidence>
<feature type="compositionally biased region" description="Basic residues" evidence="1">
    <location>
        <begin position="80"/>
        <end position="97"/>
    </location>
</feature>
<protein>
    <recommendedName>
        <fullName evidence="4">Protein kinase domain-containing protein</fullName>
    </recommendedName>
</protein>
<proteinExistence type="predicted"/>
<name>A0AAE1QC62_9EUCA</name>
<dbReference type="EMBL" id="JAWZYT010000428">
    <property type="protein sequence ID" value="KAK4323606.1"/>
    <property type="molecule type" value="Genomic_DNA"/>
</dbReference>
<reference evidence="2" key="1">
    <citation type="submission" date="2023-11" db="EMBL/GenBank/DDBJ databases">
        <title>Genome assemblies of two species of porcelain crab, Petrolisthes cinctipes and Petrolisthes manimaculis (Anomura: Porcellanidae).</title>
        <authorList>
            <person name="Angst P."/>
        </authorList>
    </citation>
    <scope>NUCLEOTIDE SEQUENCE</scope>
    <source>
        <strain evidence="2">PB745_02</strain>
        <tissue evidence="2">Gill</tissue>
    </source>
</reference>
<feature type="region of interest" description="Disordered" evidence="1">
    <location>
        <begin position="77"/>
        <end position="97"/>
    </location>
</feature>
<dbReference type="Proteomes" id="UP001292094">
    <property type="component" value="Unassembled WGS sequence"/>
</dbReference>
<evidence type="ECO:0008006" key="4">
    <source>
        <dbReference type="Google" id="ProtNLM"/>
    </source>
</evidence>
<dbReference type="Gene3D" id="1.10.510.10">
    <property type="entry name" value="Transferase(Phosphotransferase) domain 1"/>
    <property type="match status" value="1"/>
</dbReference>
<evidence type="ECO:0000313" key="3">
    <source>
        <dbReference type="Proteomes" id="UP001292094"/>
    </source>
</evidence>
<keyword evidence="3" id="KW-1185">Reference proteome</keyword>
<gene>
    <name evidence="2" type="ORF">Pmani_005721</name>
</gene>
<organism evidence="2 3">
    <name type="scientific">Petrolisthes manimaculis</name>
    <dbReference type="NCBI Taxonomy" id="1843537"/>
    <lineage>
        <taxon>Eukaryota</taxon>
        <taxon>Metazoa</taxon>
        <taxon>Ecdysozoa</taxon>
        <taxon>Arthropoda</taxon>
        <taxon>Crustacea</taxon>
        <taxon>Multicrustacea</taxon>
        <taxon>Malacostraca</taxon>
        <taxon>Eumalacostraca</taxon>
        <taxon>Eucarida</taxon>
        <taxon>Decapoda</taxon>
        <taxon>Pleocyemata</taxon>
        <taxon>Anomura</taxon>
        <taxon>Galatheoidea</taxon>
        <taxon>Porcellanidae</taxon>
        <taxon>Petrolisthes</taxon>
    </lineage>
</organism>
<sequence length="97" mass="11021">MSLCPWMAPEVKEGQVSSEASEVYSIGYLINNVFTTDQLNMLPTINTWATQAVCHNPSTRPSLSHLLDLVNPAINSSSQIRKRRPQKKKAIKRRRRN</sequence>
<dbReference type="AlphaFoldDB" id="A0AAE1QC62"/>
<comment type="caution">
    <text evidence="2">The sequence shown here is derived from an EMBL/GenBank/DDBJ whole genome shotgun (WGS) entry which is preliminary data.</text>
</comment>
<dbReference type="SUPFAM" id="SSF56112">
    <property type="entry name" value="Protein kinase-like (PK-like)"/>
    <property type="match status" value="1"/>
</dbReference>
<dbReference type="InterPro" id="IPR011009">
    <property type="entry name" value="Kinase-like_dom_sf"/>
</dbReference>